<name>A0A5N5FQW9_9ROSA</name>
<dbReference type="GO" id="GO:0006271">
    <property type="term" value="P:DNA strand elongation involved in DNA replication"/>
    <property type="evidence" value="ECO:0007669"/>
    <property type="project" value="TreeGrafter"/>
</dbReference>
<evidence type="ECO:0000256" key="3">
    <source>
        <dbReference type="ARBA" id="ARBA00011083"/>
    </source>
</evidence>
<dbReference type="InterPro" id="IPR006566">
    <property type="entry name" value="FBD"/>
</dbReference>
<reference evidence="16" key="2">
    <citation type="submission" date="2019-10" db="EMBL/GenBank/DDBJ databases">
        <title>A de novo genome assembly of a pear dwarfing rootstock.</title>
        <authorList>
            <person name="Wang F."/>
            <person name="Wang J."/>
            <person name="Li S."/>
            <person name="Zhang Y."/>
            <person name="Fang M."/>
            <person name="Ma L."/>
            <person name="Zhao Y."/>
            <person name="Jiang S."/>
        </authorList>
    </citation>
    <scope>NUCLEOTIDE SEQUENCE [LARGE SCALE GENOMIC DNA]</scope>
</reference>
<dbReference type="PROSITE" id="PS51275">
    <property type="entry name" value="PEPTIDASE_C26_GGH"/>
    <property type="match status" value="1"/>
</dbReference>
<dbReference type="Gene3D" id="3.90.1030.20">
    <property type="entry name" value="DNA polymerase delta, p66 (Cdc27) subunit, wHTH domain"/>
    <property type="match status" value="1"/>
</dbReference>
<comment type="caution">
    <text evidence="15">The sequence shown here is derived from an EMBL/GenBank/DDBJ whole genome shotgun (WGS) entry which is preliminary data.</text>
</comment>
<feature type="active site" description="Nucleophile" evidence="10 11">
    <location>
        <position position="194"/>
    </location>
</feature>
<dbReference type="PROSITE" id="PS51273">
    <property type="entry name" value="GATASE_TYPE_1"/>
    <property type="match status" value="1"/>
</dbReference>
<sequence length="1379" mass="153550">MPSNFLTNSTSTPTPDPSDSASSSSDAQSAAASPKTTPAEMWSCLWIPFLISLSKELSLAKAQSTVVLPSQLGTSDSSSARCTAPDPKLNYRTVIGILSHPGDGASGRLSNASTASYIAASYVKFVESAGARVIPLIYNEPRDILFQKLDLVNGVLFTGGWAKRGLYYDVVERIFQKIIEKNDAGDHFPLYAICLGFELLTMIISKNKKILESFSAVDVASTLQFTENTIIEGTVFQRFPPDLLRKLSTDCLVMQNHKYGISPERLMENESLSSFFKILTTCTDEDDKVYVSTAHAYNYPVTAFQWHPEKNAFEWGLPMIPHSEDAIQVTQHVANFLVSEARKSLNRPPVGQVLDNLIYNYSPTFCGKAGVFAAYYSLILELTLTRVLVSYKWLSRNYLVSSNAAKRLLQEFVEKHENGFEVVYVLAGWLKSDPSSYHIRLVSGPKLTEAKEEFDGNCSVEVYSVQACIPKDPAALWNAEFVQAEELFKQAPMVENCLRDNRFGGISNSFVKRNVDGAPLSTESPQLKSKAVIGRSEINLQATNVVRDVQNKGQQSSPKVGLQATNVVKDVKTESNGTRVFDQANKPPAAKEKVPPVPMNKTKLQNEKSSSASGGSLANFWGRASVKSKSDAPEKNNTSIPDHTGASANPQTCAQEAVAGVSSDDDGQQVNFKRSSNGEGTRKRRVVFDFSDDDEDAVNLASLENPKGQSCLDLKESSKVMVPERTNLNFDEQVEDNPKVKEEISVDGESNEPSREDSSVVRKVIDAGIILKEKPIPEQNVNKMDKPTNAASSSPKRRKVMKTVIDERGREVTEVIWEGEETEAKKADSGVIKKAGSDIIKKDNSDIIKKSDNKAPSAVNRLPAAKKSVGTPTNATGKAGNKKGVNKDPKQGNILSFFKKHMSGLSAAVFCLPLSLVRGDCLKLFNEKNLFISKLCGFAEENYRFCMLEYDHNAYRKLEYGTLSNCSCAWKLQKSHWSSTLLMLQSCVNYNAAITDYYNENSKPRAGGEDRISRLPDAVLCHILSLIPTKYAVRSSIVSHRWKNIWASVPNLDFEDRSNTRDVETDSSDDFIFEFPQCIFSCKTLVALKVYSNCISYSPPTSGCVLNLKTLYVELPVYVGDHDQNHSIFINCPKLENLISGRYFDKECVNNYDEHEYLKHVLYSQHRWNTTESVPICLISHLKTIAIRGFKGYLHEKKVAKYLLEKAWWKSHEGTFPVLSVMARNLRTPSVSATAAESVLSSKEIVTAGILPILVDALNGLLEALFKAGHVESALDEYRRMKNKGCIPVSEPLRFSFYSCTVPLFCLENRPEVHCLPAFDYLSKLKLIINDCYYWDLLTELLKRSPRLEFLLVEHDDDSDCVADYDEHEYLQDVLYSDQ</sequence>
<reference evidence="15 16" key="1">
    <citation type="submission" date="2019-09" db="EMBL/GenBank/DDBJ databases">
        <authorList>
            <person name="Ou C."/>
        </authorList>
    </citation>
    <scope>NUCLEOTIDE SEQUENCE [LARGE SCALE GENOMIC DNA]</scope>
    <source>
        <strain evidence="15">S2</strain>
        <tissue evidence="15">Leaf</tissue>
    </source>
</reference>
<feature type="repeat" description="PPR" evidence="12">
    <location>
        <begin position="1254"/>
        <end position="1288"/>
    </location>
</feature>
<keyword evidence="7 11" id="KW-0378">Hydrolase</keyword>
<dbReference type="InterPro" id="IPR015527">
    <property type="entry name" value="Pept_C26_g-glut_hydrolase"/>
</dbReference>
<evidence type="ECO:0000256" key="9">
    <source>
        <dbReference type="ARBA" id="ARBA00051589"/>
    </source>
</evidence>
<feature type="region of interest" description="Disordered" evidence="13">
    <location>
        <begin position="571"/>
        <end position="679"/>
    </location>
</feature>
<feature type="compositionally biased region" description="Polar residues" evidence="13">
    <location>
        <begin position="635"/>
        <end position="654"/>
    </location>
</feature>
<dbReference type="EC" id="3.4.19.9" evidence="11"/>
<organism evidence="15 16">
    <name type="scientific">Pyrus ussuriensis x Pyrus communis</name>
    <dbReference type="NCBI Taxonomy" id="2448454"/>
    <lineage>
        <taxon>Eukaryota</taxon>
        <taxon>Viridiplantae</taxon>
        <taxon>Streptophyta</taxon>
        <taxon>Embryophyta</taxon>
        <taxon>Tracheophyta</taxon>
        <taxon>Spermatophyta</taxon>
        <taxon>Magnoliopsida</taxon>
        <taxon>eudicotyledons</taxon>
        <taxon>Gunneridae</taxon>
        <taxon>Pentapetalae</taxon>
        <taxon>rosids</taxon>
        <taxon>fabids</taxon>
        <taxon>Rosales</taxon>
        <taxon>Rosaceae</taxon>
        <taxon>Amygdaloideae</taxon>
        <taxon>Maleae</taxon>
        <taxon>Pyrus</taxon>
    </lineage>
</organism>
<accession>A0A5N5FQW9</accession>
<comment type="catalytic activity">
    <reaction evidence="9 11">
        <text>(6S)-5,6,7,8-tetrahydrofolyl-(gamma-L-Glu)(n) + (n-1) H2O = (6S)-5,6,7,8-tetrahydrofolate + (n-1) L-glutamate</text>
        <dbReference type="Rhea" id="RHEA:56784"/>
        <dbReference type="Rhea" id="RHEA-COMP:14738"/>
        <dbReference type="ChEBI" id="CHEBI:15377"/>
        <dbReference type="ChEBI" id="CHEBI:29985"/>
        <dbReference type="ChEBI" id="CHEBI:57453"/>
        <dbReference type="ChEBI" id="CHEBI:141005"/>
        <dbReference type="EC" id="3.4.19.9"/>
    </reaction>
</comment>
<dbReference type="Pfam" id="PF08387">
    <property type="entry name" value="FBD"/>
    <property type="match status" value="1"/>
</dbReference>
<dbReference type="FunFam" id="3.90.1030.20:FF:000002">
    <property type="entry name" value="DNA polymerase delta subunit"/>
    <property type="match status" value="1"/>
</dbReference>
<gene>
    <name evidence="15" type="ORF">D8674_005212</name>
</gene>
<feature type="region of interest" description="Disordered" evidence="13">
    <location>
        <begin position="851"/>
        <end position="888"/>
    </location>
</feature>
<dbReference type="FunFam" id="3.40.50.880:FF:000024">
    <property type="entry name" value="Folate gamma-glutamyl hydrolase"/>
    <property type="match status" value="1"/>
</dbReference>
<dbReference type="GO" id="GO:0005576">
    <property type="term" value="C:extracellular region"/>
    <property type="evidence" value="ECO:0007669"/>
    <property type="project" value="UniProtKB-SubCell"/>
</dbReference>
<dbReference type="PROSITE" id="PS50181">
    <property type="entry name" value="FBOX"/>
    <property type="match status" value="1"/>
</dbReference>
<dbReference type="GO" id="GO:0046983">
    <property type="term" value="F:protein dimerization activity"/>
    <property type="evidence" value="ECO:0007669"/>
    <property type="project" value="InterPro"/>
</dbReference>
<protein>
    <recommendedName>
        <fullName evidence="11">folate gamma-glutamyl hydrolase</fullName>
        <ecNumber evidence="11">3.4.19.9</ecNumber>
    </recommendedName>
</protein>
<dbReference type="Proteomes" id="UP000327157">
    <property type="component" value="Chromosome 11"/>
</dbReference>
<dbReference type="Pfam" id="PF07722">
    <property type="entry name" value="Peptidase_C26"/>
    <property type="match status" value="1"/>
</dbReference>
<evidence type="ECO:0000256" key="7">
    <source>
        <dbReference type="ARBA" id="ARBA00022801"/>
    </source>
</evidence>
<comment type="similarity">
    <text evidence="3">Belongs to the peptidase C26 family.</text>
</comment>
<dbReference type="InterPro" id="IPR002885">
    <property type="entry name" value="PPR_rpt"/>
</dbReference>
<evidence type="ECO:0000313" key="15">
    <source>
        <dbReference type="EMBL" id="KAB2605495.1"/>
    </source>
</evidence>
<proteinExistence type="inferred from homology"/>
<dbReference type="EMBL" id="SMOL01000559">
    <property type="protein sequence ID" value="KAB2605495.1"/>
    <property type="molecule type" value="Genomic_DNA"/>
</dbReference>
<evidence type="ECO:0000256" key="2">
    <source>
        <dbReference type="ARBA" id="ARBA00004239"/>
    </source>
</evidence>
<dbReference type="GO" id="GO:0003887">
    <property type="term" value="F:DNA-directed DNA polymerase activity"/>
    <property type="evidence" value="ECO:0007669"/>
    <property type="project" value="TreeGrafter"/>
</dbReference>
<dbReference type="Pfam" id="PF09507">
    <property type="entry name" value="CDC27"/>
    <property type="match status" value="1"/>
</dbReference>
<evidence type="ECO:0000313" key="16">
    <source>
        <dbReference type="Proteomes" id="UP000327157"/>
    </source>
</evidence>
<evidence type="ECO:0000256" key="12">
    <source>
        <dbReference type="PROSITE-ProRule" id="PRU00708"/>
    </source>
</evidence>
<feature type="compositionally biased region" description="Low complexity" evidence="13">
    <location>
        <begin position="9"/>
        <end position="34"/>
    </location>
</feature>
<dbReference type="Gene3D" id="1.20.1280.50">
    <property type="match status" value="1"/>
</dbReference>
<evidence type="ECO:0000256" key="6">
    <source>
        <dbReference type="ARBA" id="ARBA00022729"/>
    </source>
</evidence>
<evidence type="ECO:0000256" key="1">
    <source>
        <dbReference type="ARBA" id="ARBA00004123"/>
    </source>
</evidence>
<evidence type="ECO:0000256" key="5">
    <source>
        <dbReference type="ARBA" id="ARBA00022705"/>
    </source>
</evidence>
<dbReference type="GO" id="GO:1904161">
    <property type="term" value="P:DNA synthesis involved in UV-damage excision repair"/>
    <property type="evidence" value="ECO:0007669"/>
    <property type="project" value="TreeGrafter"/>
</dbReference>
<dbReference type="InterPro" id="IPR011697">
    <property type="entry name" value="Peptidase_C26"/>
</dbReference>
<feature type="active site" evidence="11">
    <location>
        <position position="307"/>
    </location>
</feature>
<evidence type="ECO:0000256" key="8">
    <source>
        <dbReference type="ARBA" id="ARBA00023242"/>
    </source>
</evidence>
<keyword evidence="5" id="KW-0235">DNA replication</keyword>
<dbReference type="InterPro" id="IPR053781">
    <property type="entry name" value="F-box_AtFBL13-like"/>
</dbReference>
<dbReference type="InterPro" id="IPR041913">
    <property type="entry name" value="POLD3_sf"/>
</dbReference>
<dbReference type="GO" id="GO:0043625">
    <property type="term" value="C:delta DNA polymerase complex"/>
    <property type="evidence" value="ECO:0007669"/>
    <property type="project" value="InterPro"/>
</dbReference>
<keyword evidence="16" id="KW-1185">Reference proteome</keyword>
<feature type="region of interest" description="Disordered" evidence="13">
    <location>
        <begin position="780"/>
        <end position="800"/>
    </location>
</feature>
<feature type="region of interest" description="Disordered" evidence="13">
    <location>
        <begin position="1"/>
        <end position="35"/>
    </location>
</feature>
<keyword evidence="6" id="KW-0732">Signal</keyword>
<evidence type="ECO:0000256" key="13">
    <source>
        <dbReference type="SAM" id="MobiDB-lite"/>
    </source>
</evidence>
<feature type="region of interest" description="Disordered" evidence="13">
    <location>
        <begin position="734"/>
        <end position="759"/>
    </location>
</feature>
<keyword evidence="15" id="KW-0648">Protein biosynthesis</keyword>
<feature type="compositionally biased region" description="Polar residues" evidence="13">
    <location>
        <begin position="668"/>
        <end position="679"/>
    </location>
</feature>
<keyword evidence="8" id="KW-0539">Nucleus</keyword>
<evidence type="ECO:0000256" key="4">
    <source>
        <dbReference type="ARBA" id="ARBA00022525"/>
    </source>
</evidence>
<dbReference type="Gene3D" id="3.40.50.880">
    <property type="match status" value="1"/>
</dbReference>
<dbReference type="SMART" id="SM00256">
    <property type="entry name" value="FBOX"/>
    <property type="match status" value="1"/>
</dbReference>
<dbReference type="SUPFAM" id="SSF52317">
    <property type="entry name" value="Class I glutamine amidotransferase-like"/>
    <property type="match status" value="1"/>
</dbReference>
<feature type="compositionally biased region" description="Polar residues" evidence="13">
    <location>
        <begin position="607"/>
        <end position="616"/>
    </location>
</feature>
<dbReference type="GO" id="GO:0034722">
    <property type="term" value="F:gamma-glutamyl-peptidase activity"/>
    <property type="evidence" value="ECO:0007669"/>
    <property type="project" value="UniProtKB-UniRule"/>
</dbReference>
<dbReference type="PANTHER" id="PTHR17598:SF13">
    <property type="entry name" value="DNA POLYMERASE DELTA SUBUNIT 3"/>
    <property type="match status" value="1"/>
</dbReference>
<evidence type="ECO:0000256" key="11">
    <source>
        <dbReference type="PROSITE-ProRule" id="PRU00607"/>
    </source>
</evidence>
<comment type="subcellular location">
    <subcellularLocation>
        <location evidence="1">Nucleus</location>
    </subcellularLocation>
    <subcellularLocation>
        <location evidence="2">Secreted</location>
        <location evidence="2">Extracellular space</location>
    </subcellularLocation>
</comment>
<dbReference type="PROSITE" id="PS51375">
    <property type="entry name" value="PPR"/>
    <property type="match status" value="1"/>
</dbReference>
<keyword evidence="15" id="KW-0396">Initiation factor</keyword>
<keyword evidence="4" id="KW-0964">Secreted</keyword>
<dbReference type="GO" id="GO:0003743">
    <property type="term" value="F:translation initiation factor activity"/>
    <property type="evidence" value="ECO:0007669"/>
    <property type="project" value="UniProtKB-KW"/>
</dbReference>
<dbReference type="InterPro" id="IPR029062">
    <property type="entry name" value="Class_I_gatase-like"/>
</dbReference>
<evidence type="ECO:0000256" key="10">
    <source>
        <dbReference type="PIRSR" id="PIRSR615527-1"/>
    </source>
</evidence>
<dbReference type="CDD" id="cd22160">
    <property type="entry name" value="F-box_AtFBL13-like"/>
    <property type="match status" value="1"/>
</dbReference>
<evidence type="ECO:0000259" key="14">
    <source>
        <dbReference type="PROSITE" id="PS50181"/>
    </source>
</evidence>
<dbReference type="InterPro" id="IPR019038">
    <property type="entry name" value="POLD3"/>
</dbReference>
<feature type="domain" description="F-box" evidence="14">
    <location>
        <begin position="1009"/>
        <end position="1057"/>
    </location>
</feature>
<dbReference type="InterPro" id="IPR001810">
    <property type="entry name" value="F-box_dom"/>
</dbReference>
<dbReference type="InterPro" id="IPR036047">
    <property type="entry name" value="F-box-like_dom_sf"/>
</dbReference>
<reference evidence="15 16" key="3">
    <citation type="submission" date="2019-11" db="EMBL/GenBank/DDBJ databases">
        <title>A de novo genome assembly of a pear dwarfing rootstock.</title>
        <authorList>
            <person name="Wang F."/>
            <person name="Wang J."/>
            <person name="Li S."/>
            <person name="Zhang Y."/>
            <person name="Fang M."/>
            <person name="Ma L."/>
            <person name="Zhao Y."/>
            <person name="Jiang S."/>
        </authorList>
    </citation>
    <scope>NUCLEOTIDE SEQUENCE [LARGE SCALE GENOMIC DNA]</scope>
    <source>
        <strain evidence="15">S2</strain>
        <tissue evidence="15">Leaf</tissue>
    </source>
</reference>
<dbReference type="PANTHER" id="PTHR17598">
    <property type="entry name" value="DNA POLYMERASE DELTA SUBUNIT 3"/>
    <property type="match status" value="1"/>
</dbReference>
<dbReference type="OrthoDB" id="514823at2759"/>
<dbReference type="CDD" id="cd01747">
    <property type="entry name" value="GATase1_Glutamyl_Hydrolase"/>
    <property type="match status" value="1"/>
</dbReference>
<dbReference type="Pfam" id="PF00646">
    <property type="entry name" value="F-box"/>
    <property type="match status" value="1"/>
</dbReference>
<dbReference type="SUPFAM" id="SSF81383">
    <property type="entry name" value="F-box domain"/>
    <property type="match status" value="1"/>
</dbReference>
<feature type="active site" description="Proton donor" evidence="10">
    <location>
        <position position="307"/>
    </location>
</feature>
<dbReference type="GO" id="GO:0006297">
    <property type="term" value="P:nucleotide-excision repair, DNA gap filling"/>
    <property type="evidence" value="ECO:0007669"/>
    <property type="project" value="TreeGrafter"/>
</dbReference>